<protein>
    <submittedName>
        <fullName evidence="1">Replication initiation factor</fullName>
    </submittedName>
</protein>
<comment type="caution">
    <text evidence="1">The sequence shown here is derived from an EMBL/GenBank/DDBJ whole genome shotgun (WGS) entry which is preliminary data.</text>
</comment>
<feature type="non-terminal residue" evidence="1">
    <location>
        <position position="93"/>
    </location>
</feature>
<gene>
    <name evidence="1" type="ORF">EHQ90_19190</name>
</gene>
<proteinExistence type="predicted"/>
<evidence type="ECO:0000313" key="2">
    <source>
        <dbReference type="Proteomes" id="UP000297422"/>
    </source>
</evidence>
<dbReference type="Proteomes" id="UP000297422">
    <property type="component" value="Unassembled WGS sequence"/>
</dbReference>
<dbReference type="EMBL" id="RQGT01000114">
    <property type="protein sequence ID" value="TGM10261.1"/>
    <property type="molecule type" value="Genomic_DNA"/>
</dbReference>
<keyword evidence="2" id="KW-1185">Reference proteome</keyword>
<organism evidence="1 2">
    <name type="scientific">Leptospira stimsonii</name>
    <dbReference type="NCBI Taxonomy" id="2202203"/>
    <lineage>
        <taxon>Bacteria</taxon>
        <taxon>Pseudomonadati</taxon>
        <taxon>Spirochaetota</taxon>
        <taxon>Spirochaetia</taxon>
        <taxon>Leptospirales</taxon>
        <taxon>Leptospiraceae</taxon>
        <taxon>Leptospira</taxon>
    </lineage>
</organism>
<accession>A0ABY2MWB8</accession>
<keyword evidence="1" id="KW-0396">Initiation factor</keyword>
<sequence length="93" mass="10985">MELEHFWEPTISVPEELKRPFVDWLSFTVEFTDKSWSWLESVFGELRIEEKGFSGYTRTFRTSGEVFGAFSPERKSQKLYVSLSSKALYHFGF</sequence>
<reference evidence="2" key="1">
    <citation type="journal article" date="2019" name="PLoS Negl. Trop. Dis.">
        <title>Revisiting the worldwide diversity of Leptospira species in the environment.</title>
        <authorList>
            <person name="Vincent A.T."/>
            <person name="Schiettekatte O."/>
            <person name="Bourhy P."/>
            <person name="Veyrier F.J."/>
            <person name="Picardeau M."/>
        </authorList>
    </citation>
    <scope>NUCLEOTIDE SEQUENCE [LARGE SCALE GENOMIC DNA]</scope>
    <source>
        <strain evidence="2">201702407</strain>
    </source>
</reference>
<name>A0ABY2MWB8_9LEPT</name>
<dbReference type="GO" id="GO:0003743">
    <property type="term" value="F:translation initiation factor activity"/>
    <property type="evidence" value="ECO:0007669"/>
    <property type="project" value="UniProtKB-KW"/>
</dbReference>
<evidence type="ECO:0000313" key="1">
    <source>
        <dbReference type="EMBL" id="TGM10261.1"/>
    </source>
</evidence>
<keyword evidence="1" id="KW-0648">Protein biosynthesis</keyword>